<proteinExistence type="predicted"/>
<keyword evidence="2" id="KW-1185">Reference proteome</keyword>
<name>A0AAE0XYP3_9GAST</name>
<dbReference type="EMBL" id="JAWDGP010007289">
    <property type="protein sequence ID" value="KAK3726671.1"/>
    <property type="molecule type" value="Genomic_DNA"/>
</dbReference>
<comment type="caution">
    <text evidence="1">The sequence shown here is derived from an EMBL/GenBank/DDBJ whole genome shotgun (WGS) entry which is preliminary data.</text>
</comment>
<dbReference type="Proteomes" id="UP001283361">
    <property type="component" value="Unassembled WGS sequence"/>
</dbReference>
<organism evidence="1 2">
    <name type="scientific">Elysia crispata</name>
    <name type="common">lettuce slug</name>
    <dbReference type="NCBI Taxonomy" id="231223"/>
    <lineage>
        <taxon>Eukaryota</taxon>
        <taxon>Metazoa</taxon>
        <taxon>Spiralia</taxon>
        <taxon>Lophotrochozoa</taxon>
        <taxon>Mollusca</taxon>
        <taxon>Gastropoda</taxon>
        <taxon>Heterobranchia</taxon>
        <taxon>Euthyneura</taxon>
        <taxon>Panpulmonata</taxon>
        <taxon>Sacoglossa</taxon>
        <taxon>Placobranchoidea</taxon>
        <taxon>Plakobranchidae</taxon>
        <taxon>Elysia</taxon>
    </lineage>
</organism>
<gene>
    <name evidence="1" type="ORF">RRG08_016980</name>
</gene>
<protein>
    <submittedName>
        <fullName evidence="1">Uncharacterized protein</fullName>
    </submittedName>
</protein>
<evidence type="ECO:0000313" key="2">
    <source>
        <dbReference type="Proteomes" id="UP001283361"/>
    </source>
</evidence>
<accession>A0AAE0XYP3</accession>
<sequence length="185" mass="21197">MGSASQGKVLELDSKILHPYCKGWRRASGAAMDNTLNQYRTFYRALLRFEAEFPYKLVPSCPVALWNMYKIHLILQPDDEDFANNSVQRVVQKVRLVLDVTQRVLEGINRFVRPSETWWVRAKQRSLGTFAHMVQVSLVSLHCDQQENCGSDAGMGGLNLVDIETNRIIDTSLYQELEQMLNVFS</sequence>
<evidence type="ECO:0000313" key="1">
    <source>
        <dbReference type="EMBL" id="KAK3726671.1"/>
    </source>
</evidence>
<reference evidence="1" key="1">
    <citation type="journal article" date="2023" name="G3 (Bethesda)">
        <title>A reference genome for the long-term kleptoplast-retaining sea slug Elysia crispata morphotype clarki.</title>
        <authorList>
            <person name="Eastman K.E."/>
            <person name="Pendleton A.L."/>
            <person name="Shaikh M.A."/>
            <person name="Suttiyut T."/>
            <person name="Ogas R."/>
            <person name="Tomko P."/>
            <person name="Gavelis G."/>
            <person name="Widhalm J.R."/>
            <person name="Wisecaver J.H."/>
        </authorList>
    </citation>
    <scope>NUCLEOTIDE SEQUENCE</scope>
    <source>
        <strain evidence="1">ECLA1</strain>
    </source>
</reference>
<dbReference type="AlphaFoldDB" id="A0AAE0XYP3"/>